<feature type="domain" description="Orn/DAP/Arg decarboxylase 2 N-terminal" evidence="5">
    <location>
        <begin position="50"/>
        <end position="297"/>
    </location>
</feature>
<evidence type="ECO:0000259" key="4">
    <source>
        <dbReference type="Pfam" id="PF00278"/>
    </source>
</evidence>
<evidence type="ECO:0000313" key="7">
    <source>
        <dbReference type="Proteomes" id="UP001183607"/>
    </source>
</evidence>
<dbReference type="PANTHER" id="PTHR43727:SF3">
    <property type="entry name" value="GROUP IV DECARBOXYLASE"/>
    <property type="match status" value="1"/>
</dbReference>
<keyword evidence="2" id="KW-0663">Pyridoxal phosphate</keyword>
<dbReference type="InterPro" id="IPR009006">
    <property type="entry name" value="Ala_racemase/Decarboxylase_C"/>
</dbReference>
<evidence type="ECO:0000256" key="1">
    <source>
        <dbReference type="ARBA" id="ARBA00001933"/>
    </source>
</evidence>
<dbReference type="RefSeq" id="WP_311677160.1">
    <property type="nucleotide sequence ID" value="NZ_JAVRER010000023.1"/>
</dbReference>
<accession>A0ABD5E6H0</accession>
<proteinExistence type="predicted"/>
<dbReference type="InterPro" id="IPR022643">
    <property type="entry name" value="De-COase2_C"/>
</dbReference>
<dbReference type="Proteomes" id="UP001183607">
    <property type="component" value="Unassembled WGS sequence"/>
</dbReference>
<protein>
    <submittedName>
        <fullName evidence="6">Diaminopimelate decarboxylase</fullName>
    </submittedName>
</protein>
<name>A0ABD5E6H0_9ACTN</name>
<sequence>MSEAAPEEGTGGPSEGGLRRERAVRAAVVQGIVGEDRPLAGLLDVTGIRRTARALQSAFAPLVAEGGPAVRHTFAVRATPLVPVLRLLYEDRIGAEVASAAELALARAAGVQPGHTVLDSPTKTVAELREALGSGVLVDVDDAQELERLDALRGEAAATSTFGVRVDPHAGAERRAVFGVALGHEGAREWILSAFAERPWLTRLHAHSEVKNAGGVAPERLAEGVRKVYELAEEINAAAGRRQVDALALGGGLAAGAREGDTGDGDGADFAGYAALLKETVPGLFDGRYALVTGFGRSLLAGHGFLLARVEYVRAMGGRRLAVTHAGTRMAGHACGRRLAAYDAQGRPKEGPALAQDLAGPAQFDGELLAFGVELPELEQGDWLAVLDTGAYGFARHQAYDSLTRPGIHGFAAGAEGVRFATVRAAQTLAEFVAESGAAHTRALTDDL</sequence>
<dbReference type="Pfam" id="PF02784">
    <property type="entry name" value="Orn_Arg_deC_N"/>
    <property type="match status" value="1"/>
</dbReference>
<feature type="region of interest" description="Disordered" evidence="3">
    <location>
        <begin position="1"/>
        <end position="21"/>
    </location>
</feature>
<dbReference type="Gene3D" id="3.20.20.10">
    <property type="entry name" value="Alanine racemase"/>
    <property type="match status" value="1"/>
</dbReference>
<comment type="cofactor">
    <cofactor evidence="1">
        <name>pyridoxal 5'-phosphate</name>
        <dbReference type="ChEBI" id="CHEBI:597326"/>
    </cofactor>
</comment>
<dbReference type="PANTHER" id="PTHR43727">
    <property type="entry name" value="DIAMINOPIMELATE DECARBOXYLASE"/>
    <property type="match status" value="1"/>
</dbReference>
<evidence type="ECO:0000259" key="5">
    <source>
        <dbReference type="Pfam" id="PF02784"/>
    </source>
</evidence>
<reference evidence="7" key="1">
    <citation type="submission" date="2023-07" db="EMBL/GenBank/DDBJ databases">
        <title>30 novel species of actinomycetes from the DSMZ collection.</title>
        <authorList>
            <person name="Nouioui I."/>
        </authorList>
    </citation>
    <scope>NUCLEOTIDE SEQUENCE [LARGE SCALE GENOMIC DNA]</scope>
    <source>
        <strain evidence="7">DSM 41982</strain>
    </source>
</reference>
<dbReference type="AlphaFoldDB" id="A0ABD5E6H0"/>
<dbReference type="Gene3D" id="2.40.37.10">
    <property type="entry name" value="Lyase, Ornithine Decarboxylase, Chain A, domain 1"/>
    <property type="match status" value="1"/>
</dbReference>
<gene>
    <name evidence="6" type="ORF">RM574_16125</name>
</gene>
<dbReference type="EMBL" id="JAVRER010000023">
    <property type="protein sequence ID" value="MDT0417016.1"/>
    <property type="molecule type" value="Genomic_DNA"/>
</dbReference>
<organism evidence="6 7">
    <name type="scientific">Streptomyces evansiae</name>
    <dbReference type="NCBI Taxonomy" id="3075535"/>
    <lineage>
        <taxon>Bacteria</taxon>
        <taxon>Bacillati</taxon>
        <taxon>Actinomycetota</taxon>
        <taxon>Actinomycetes</taxon>
        <taxon>Kitasatosporales</taxon>
        <taxon>Streptomycetaceae</taxon>
        <taxon>Streptomyces</taxon>
    </lineage>
</organism>
<dbReference type="InterPro" id="IPR022644">
    <property type="entry name" value="De-COase2_N"/>
</dbReference>
<evidence type="ECO:0000256" key="3">
    <source>
        <dbReference type="SAM" id="MobiDB-lite"/>
    </source>
</evidence>
<dbReference type="SUPFAM" id="SSF50621">
    <property type="entry name" value="Alanine racemase C-terminal domain-like"/>
    <property type="match status" value="1"/>
</dbReference>
<evidence type="ECO:0000256" key="2">
    <source>
        <dbReference type="ARBA" id="ARBA00022898"/>
    </source>
</evidence>
<comment type="caution">
    <text evidence="6">The sequence shown here is derived from an EMBL/GenBank/DDBJ whole genome shotgun (WGS) entry which is preliminary data.</text>
</comment>
<dbReference type="SUPFAM" id="SSF51419">
    <property type="entry name" value="PLP-binding barrel"/>
    <property type="match status" value="1"/>
</dbReference>
<dbReference type="Pfam" id="PF00278">
    <property type="entry name" value="Orn_DAP_Arg_deC"/>
    <property type="match status" value="1"/>
</dbReference>
<feature type="domain" description="Orn/DAP/Arg decarboxylase 2 C-terminal" evidence="4">
    <location>
        <begin position="304"/>
        <end position="390"/>
    </location>
</feature>
<dbReference type="InterPro" id="IPR029066">
    <property type="entry name" value="PLP-binding_barrel"/>
</dbReference>
<dbReference type="GO" id="GO:0016831">
    <property type="term" value="F:carboxy-lyase activity"/>
    <property type="evidence" value="ECO:0007669"/>
    <property type="project" value="UniProtKB-KW"/>
</dbReference>
<evidence type="ECO:0000313" key="6">
    <source>
        <dbReference type="EMBL" id="MDT0417016.1"/>
    </source>
</evidence>